<feature type="compositionally biased region" description="Polar residues" evidence="1">
    <location>
        <begin position="21"/>
        <end position="39"/>
    </location>
</feature>
<feature type="compositionally biased region" description="Basic and acidic residues" evidence="1">
    <location>
        <begin position="512"/>
        <end position="524"/>
    </location>
</feature>
<evidence type="ECO:0000256" key="1">
    <source>
        <dbReference type="SAM" id="MobiDB-lite"/>
    </source>
</evidence>
<feature type="compositionally biased region" description="Low complexity" evidence="1">
    <location>
        <begin position="610"/>
        <end position="623"/>
    </location>
</feature>
<feature type="compositionally biased region" description="Polar residues" evidence="1">
    <location>
        <begin position="499"/>
        <end position="508"/>
    </location>
</feature>
<feature type="region of interest" description="Disordered" evidence="1">
    <location>
        <begin position="743"/>
        <end position="791"/>
    </location>
</feature>
<feature type="compositionally biased region" description="Basic residues" evidence="1">
    <location>
        <begin position="749"/>
        <end position="761"/>
    </location>
</feature>
<keyword evidence="2" id="KW-1185">Reference proteome</keyword>
<feature type="compositionally biased region" description="Basic and acidic residues" evidence="1">
    <location>
        <begin position="1"/>
        <end position="11"/>
    </location>
</feature>
<evidence type="ECO:0000313" key="3">
    <source>
        <dbReference type="WBParaSite" id="ALUE_0000284501-mRNA-1"/>
    </source>
</evidence>
<feature type="region of interest" description="Disordered" evidence="1">
    <location>
        <begin position="606"/>
        <end position="636"/>
    </location>
</feature>
<protein>
    <submittedName>
        <fullName evidence="3">Uncharacterized protein</fullName>
    </submittedName>
</protein>
<feature type="region of interest" description="Disordered" evidence="1">
    <location>
        <begin position="1"/>
        <end position="39"/>
    </location>
</feature>
<feature type="compositionally biased region" description="Low complexity" evidence="1">
    <location>
        <begin position="762"/>
        <end position="791"/>
    </location>
</feature>
<evidence type="ECO:0000313" key="2">
    <source>
        <dbReference type="Proteomes" id="UP000036681"/>
    </source>
</evidence>
<feature type="region of interest" description="Disordered" evidence="1">
    <location>
        <begin position="672"/>
        <end position="704"/>
    </location>
</feature>
<dbReference type="WBParaSite" id="ALUE_0000284501-mRNA-1">
    <property type="protein sequence ID" value="ALUE_0000284501-mRNA-1"/>
    <property type="gene ID" value="ALUE_0000284501"/>
</dbReference>
<feature type="region of interest" description="Disordered" evidence="1">
    <location>
        <begin position="450"/>
        <end position="485"/>
    </location>
</feature>
<feature type="region of interest" description="Disordered" evidence="1">
    <location>
        <begin position="499"/>
        <end position="583"/>
    </location>
</feature>
<accession>A0A0M3HMR2</accession>
<organism evidence="2 3">
    <name type="scientific">Ascaris lumbricoides</name>
    <name type="common">Giant roundworm</name>
    <dbReference type="NCBI Taxonomy" id="6252"/>
    <lineage>
        <taxon>Eukaryota</taxon>
        <taxon>Metazoa</taxon>
        <taxon>Ecdysozoa</taxon>
        <taxon>Nematoda</taxon>
        <taxon>Chromadorea</taxon>
        <taxon>Rhabditida</taxon>
        <taxon>Spirurina</taxon>
        <taxon>Ascaridomorpha</taxon>
        <taxon>Ascaridoidea</taxon>
        <taxon>Ascarididae</taxon>
        <taxon>Ascaris</taxon>
    </lineage>
</organism>
<reference evidence="3" key="1">
    <citation type="submission" date="2017-02" db="UniProtKB">
        <authorList>
            <consortium name="WormBaseParasite"/>
        </authorList>
    </citation>
    <scope>IDENTIFICATION</scope>
</reference>
<name>A0A0M3HMR2_ASCLU</name>
<feature type="compositionally biased region" description="Polar residues" evidence="1">
    <location>
        <begin position="453"/>
        <end position="485"/>
    </location>
</feature>
<sequence>MIKSCAHRDDAEAVGGGGRLTTRNNTSESSVYLASAQGSNGANSLCAKAEEDEVQVEVADDAGTRTTSRGQIPLAAHKNTPTSFDLSPSTDAAHTVSVYLAPSKSESDQNRLGSTSAYLAPSQGASSTTSTYLAPQQPNRVSMETEPLKIRSGSASVYLAPSQGASSTTSTYLAPQQGNLSATVNEPLKIRSGSASVYLAPSQGASSTTSTYLAPQQGNLSATVNEPLKIRSGSASVYLAPSQGASNTTSTYLAPQQGNLAAMKSEFPAISSDSKSFYLAPSQGAIGTTSIYLAPQQNSLEATESVPTAIRSGSESVNLAPGQGSSGTTSAYLAPQKCSLRAVESAFPSIGSGATSVYLAPSRGAESTKSTYLATRQHALGNLENSFPANNSRQESGGVIANKFGSGPKSSYLMPGKGSLEITSLINADSDSFCSGRGHFNKAPTFPPMFPKQGTTLPPSFLSASTKQPNKNADVPSVSQNDDSSTRTAVNIFTVPTQATSRAVSTSALPADVKRQVSDKKHDSLTTPLHRTSNQSTKTSEPIKQPSTTKNANLALTSEDDSSTRTAVNIPLHPGQSTSRVVSNTAHIAGRKQQVSDPKHVHLITRKLDSSTASSHLSTNSSTEGNRSRKQSSSNKNANLALSYQDNSSTHSATKIFPLPATVRSKVLSSTNLTGHPKQQASYTDHVHLSAQKGGTSRAPIHPKKKAAVSTGNNIVKNVPLQHSGNANVFPNLISKQSAEHLLGEGKANVKKKHGKSKHKSNSSSSTNSITIDAHASSCNKSSSNSKNIKH</sequence>
<feature type="compositionally biased region" description="Polar residues" evidence="1">
    <location>
        <begin position="672"/>
        <end position="683"/>
    </location>
</feature>
<proteinExistence type="predicted"/>
<feature type="compositionally biased region" description="Polar residues" evidence="1">
    <location>
        <begin position="525"/>
        <end position="556"/>
    </location>
</feature>
<dbReference type="Proteomes" id="UP000036681">
    <property type="component" value="Unplaced"/>
</dbReference>
<dbReference type="AlphaFoldDB" id="A0A0M3HMR2"/>